<dbReference type="PANTHER" id="PTHR48103:SF2">
    <property type="entry name" value="MIDASIN"/>
    <property type="match status" value="1"/>
</dbReference>
<evidence type="ECO:0000259" key="3">
    <source>
        <dbReference type="Pfam" id="PF17867"/>
    </source>
</evidence>
<dbReference type="Pfam" id="PF17867">
    <property type="entry name" value="AAA_lid_7"/>
    <property type="match status" value="1"/>
</dbReference>
<accession>A0A392M2F5</accession>
<evidence type="ECO:0000313" key="4">
    <source>
        <dbReference type="EMBL" id="MCH81446.1"/>
    </source>
</evidence>
<dbReference type="GO" id="GO:0030687">
    <property type="term" value="C:preribosome, large subunit precursor"/>
    <property type="evidence" value="ECO:0007669"/>
    <property type="project" value="TreeGrafter"/>
</dbReference>
<evidence type="ECO:0000256" key="1">
    <source>
        <dbReference type="ARBA" id="ARBA00022741"/>
    </source>
</evidence>
<gene>
    <name evidence="4" type="ORF">A2U01_0002233</name>
</gene>
<sequence>VIKVAESFRMFSTIAVSDFDSFESAGQDALSVLWRRIIIQPPENKDLQEIVKARYPDLRLHAVKLIETFERVNSISMFQIVGFHPECSSVYCLGRFSLRDLLKWCKRITGLEFCFDGSLSEEQCS</sequence>
<feature type="domain" description="Midasin AAA lid" evidence="3">
    <location>
        <begin position="46"/>
        <end position="111"/>
    </location>
</feature>
<keyword evidence="1" id="KW-0547">Nucleotide-binding</keyword>
<dbReference type="PANTHER" id="PTHR48103">
    <property type="entry name" value="MIDASIN-RELATED"/>
    <property type="match status" value="1"/>
</dbReference>
<organism evidence="4 5">
    <name type="scientific">Trifolium medium</name>
    <dbReference type="NCBI Taxonomy" id="97028"/>
    <lineage>
        <taxon>Eukaryota</taxon>
        <taxon>Viridiplantae</taxon>
        <taxon>Streptophyta</taxon>
        <taxon>Embryophyta</taxon>
        <taxon>Tracheophyta</taxon>
        <taxon>Spermatophyta</taxon>
        <taxon>Magnoliopsida</taxon>
        <taxon>eudicotyledons</taxon>
        <taxon>Gunneridae</taxon>
        <taxon>Pentapetalae</taxon>
        <taxon>rosids</taxon>
        <taxon>fabids</taxon>
        <taxon>Fabales</taxon>
        <taxon>Fabaceae</taxon>
        <taxon>Papilionoideae</taxon>
        <taxon>50 kb inversion clade</taxon>
        <taxon>NPAAA clade</taxon>
        <taxon>Hologalegina</taxon>
        <taxon>IRL clade</taxon>
        <taxon>Trifolieae</taxon>
        <taxon>Trifolium</taxon>
    </lineage>
</organism>
<dbReference type="Proteomes" id="UP000265520">
    <property type="component" value="Unassembled WGS sequence"/>
</dbReference>
<dbReference type="GO" id="GO:0005634">
    <property type="term" value="C:nucleus"/>
    <property type="evidence" value="ECO:0007669"/>
    <property type="project" value="TreeGrafter"/>
</dbReference>
<dbReference type="InterPro" id="IPR040848">
    <property type="entry name" value="AAA_lid_7"/>
</dbReference>
<feature type="non-terminal residue" evidence="4">
    <location>
        <position position="1"/>
    </location>
</feature>
<dbReference type="GO" id="GO:0005524">
    <property type="term" value="F:ATP binding"/>
    <property type="evidence" value="ECO:0007669"/>
    <property type="project" value="UniProtKB-KW"/>
</dbReference>
<evidence type="ECO:0000256" key="2">
    <source>
        <dbReference type="ARBA" id="ARBA00022840"/>
    </source>
</evidence>
<dbReference type="GO" id="GO:0000055">
    <property type="term" value="P:ribosomal large subunit export from nucleus"/>
    <property type="evidence" value="ECO:0007669"/>
    <property type="project" value="TreeGrafter"/>
</dbReference>
<dbReference type="EMBL" id="LXQA010002309">
    <property type="protein sequence ID" value="MCH81446.1"/>
    <property type="molecule type" value="Genomic_DNA"/>
</dbReference>
<dbReference type="GO" id="GO:0000027">
    <property type="term" value="P:ribosomal large subunit assembly"/>
    <property type="evidence" value="ECO:0007669"/>
    <property type="project" value="TreeGrafter"/>
</dbReference>
<dbReference type="AlphaFoldDB" id="A0A392M2F5"/>
<name>A0A392M2F5_9FABA</name>
<comment type="caution">
    <text evidence="4">The sequence shown here is derived from an EMBL/GenBank/DDBJ whole genome shotgun (WGS) entry which is preliminary data.</text>
</comment>
<reference evidence="4 5" key="1">
    <citation type="journal article" date="2018" name="Front. Plant Sci.">
        <title>Red Clover (Trifolium pratense) and Zigzag Clover (T. medium) - A Picture of Genomic Similarities and Differences.</title>
        <authorList>
            <person name="Dluhosova J."/>
            <person name="Istvanek J."/>
            <person name="Nedelnik J."/>
            <person name="Repkova J."/>
        </authorList>
    </citation>
    <scope>NUCLEOTIDE SEQUENCE [LARGE SCALE GENOMIC DNA]</scope>
    <source>
        <strain evidence="5">cv. 10/8</strain>
        <tissue evidence="4">Leaf</tissue>
    </source>
</reference>
<protein>
    <submittedName>
        <fullName evidence="4">Midasin</fullName>
    </submittedName>
</protein>
<keyword evidence="2" id="KW-0067">ATP-binding</keyword>
<keyword evidence="5" id="KW-1185">Reference proteome</keyword>
<evidence type="ECO:0000313" key="5">
    <source>
        <dbReference type="Proteomes" id="UP000265520"/>
    </source>
</evidence>
<proteinExistence type="predicted"/>